<evidence type="ECO:0000313" key="4">
    <source>
        <dbReference type="EMBL" id="EJP64576.1"/>
    </source>
</evidence>
<dbReference type="Proteomes" id="UP000002762">
    <property type="component" value="Unassembled WGS sequence"/>
</dbReference>
<dbReference type="PROSITE" id="PS50088">
    <property type="entry name" value="ANK_REPEAT"/>
    <property type="match status" value="5"/>
</dbReference>
<feature type="repeat" description="ANK" evidence="3">
    <location>
        <begin position="183"/>
        <end position="215"/>
    </location>
</feature>
<proteinExistence type="predicted"/>
<feature type="repeat" description="ANK" evidence="3">
    <location>
        <begin position="96"/>
        <end position="128"/>
    </location>
</feature>
<dbReference type="OrthoDB" id="4772757at2759"/>
<dbReference type="SUPFAM" id="SSF48403">
    <property type="entry name" value="Ankyrin repeat"/>
    <property type="match status" value="1"/>
</dbReference>
<feature type="repeat" description="ANK" evidence="3">
    <location>
        <begin position="61"/>
        <end position="93"/>
    </location>
</feature>
<dbReference type="PANTHER" id="PTHR24198">
    <property type="entry name" value="ANKYRIN REPEAT AND PROTEIN KINASE DOMAIN-CONTAINING PROTEIN"/>
    <property type="match status" value="1"/>
</dbReference>
<dbReference type="InParanoid" id="J5JNJ6"/>
<feature type="repeat" description="ANK" evidence="3">
    <location>
        <begin position="253"/>
        <end position="285"/>
    </location>
</feature>
<organism evidence="4 5">
    <name type="scientific">Beauveria bassiana (strain ARSEF 2860)</name>
    <name type="common">White muscardine disease fungus</name>
    <name type="synonym">Tritirachium shiotae</name>
    <dbReference type="NCBI Taxonomy" id="655819"/>
    <lineage>
        <taxon>Eukaryota</taxon>
        <taxon>Fungi</taxon>
        <taxon>Dikarya</taxon>
        <taxon>Ascomycota</taxon>
        <taxon>Pezizomycotina</taxon>
        <taxon>Sordariomycetes</taxon>
        <taxon>Hypocreomycetidae</taxon>
        <taxon>Hypocreales</taxon>
        <taxon>Cordycipitaceae</taxon>
        <taxon>Beauveria</taxon>
    </lineage>
</organism>
<dbReference type="PANTHER" id="PTHR24198:SF165">
    <property type="entry name" value="ANKYRIN REPEAT-CONTAINING PROTEIN-RELATED"/>
    <property type="match status" value="1"/>
</dbReference>
<feature type="repeat" description="ANK" evidence="3">
    <location>
        <begin position="148"/>
        <end position="180"/>
    </location>
</feature>
<dbReference type="EMBL" id="JH725168">
    <property type="protein sequence ID" value="EJP64576.1"/>
    <property type="molecule type" value="Genomic_DNA"/>
</dbReference>
<dbReference type="STRING" id="655819.J5JNJ6"/>
<accession>J5JNJ6</accession>
<dbReference type="PROSITE" id="PS50297">
    <property type="entry name" value="ANK_REP_REGION"/>
    <property type="match status" value="4"/>
</dbReference>
<evidence type="ECO:0000256" key="3">
    <source>
        <dbReference type="PROSITE-ProRule" id="PRU00023"/>
    </source>
</evidence>
<keyword evidence="2 3" id="KW-0040">ANK repeat</keyword>
<dbReference type="AlphaFoldDB" id="J5JNJ6"/>
<keyword evidence="1" id="KW-0677">Repeat</keyword>
<dbReference type="RefSeq" id="XP_008599889.1">
    <property type="nucleotide sequence ID" value="XM_008601667.1"/>
</dbReference>
<dbReference type="HOGENOM" id="CLU_000134_18_0_1"/>
<dbReference type="SMART" id="SM00248">
    <property type="entry name" value="ANK"/>
    <property type="match status" value="8"/>
</dbReference>
<dbReference type="GeneID" id="19889582"/>
<evidence type="ECO:0000313" key="5">
    <source>
        <dbReference type="Proteomes" id="UP000002762"/>
    </source>
</evidence>
<gene>
    <name evidence="4" type="ORF">BBA_06570</name>
</gene>
<dbReference type="PRINTS" id="PR01415">
    <property type="entry name" value="ANKYRIN"/>
</dbReference>
<evidence type="ECO:0000256" key="2">
    <source>
        <dbReference type="ARBA" id="ARBA00023043"/>
    </source>
</evidence>
<dbReference type="InterPro" id="IPR002110">
    <property type="entry name" value="Ankyrin_rpt"/>
</dbReference>
<name>J5JNJ6_BEAB2</name>
<evidence type="ECO:0000256" key="1">
    <source>
        <dbReference type="ARBA" id="ARBA00022737"/>
    </source>
</evidence>
<reference evidence="4 5" key="1">
    <citation type="journal article" date="2012" name="Sci. Rep.">
        <title>Genomic perspectives on the evolution of fungal entomopathogenicity in Beauveria bassiana.</title>
        <authorList>
            <person name="Xiao G."/>
            <person name="Ying S.H."/>
            <person name="Zheng P."/>
            <person name="Wang Z.L."/>
            <person name="Zhang S."/>
            <person name="Xie X.Q."/>
            <person name="Shang Y."/>
            <person name="St Leger R.J."/>
            <person name="Zhao G.P."/>
            <person name="Wang C."/>
            <person name="Feng M.G."/>
        </authorList>
    </citation>
    <scope>NUCLEOTIDE SEQUENCE [LARGE SCALE GENOMIC DNA]</scope>
    <source>
        <strain evidence="4 5">ARSEF 2860</strain>
    </source>
</reference>
<dbReference type="Pfam" id="PF12796">
    <property type="entry name" value="Ank_2"/>
    <property type="match status" value="3"/>
</dbReference>
<dbReference type="Gene3D" id="1.25.40.20">
    <property type="entry name" value="Ankyrin repeat-containing domain"/>
    <property type="match status" value="3"/>
</dbReference>
<dbReference type="InterPro" id="IPR036770">
    <property type="entry name" value="Ankyrin_rpt-contain_sf"/>
</dbReference>
<protein>
    <submittedName>
        <fullName evidence="4">Ankyrin repeat protein</fullName>
    </submittedName>
</protein>
<sequence length="348" mass="36519">MTQTALPPLNAAWDPSLETTDAEEFCWTPLQLAARAGDVATMKSILAQNPAAVNEPPRGYYGQTALQAACMHGQELAVQLLIHAGADLHFSGGNNLQRNALQIACGHGDERIVDMLLAAGARVDNVTDASTAGLQKVSRSRVTVTRYNGRTALQAACERGHIHLVHRLLQIGADVNAPPSPTAGYTALQAAAGGGYLEIVDLLLQHGADANAASAKYKGFTALQGACHGGHARVVQRVLQQEVNIHALGGTYGDGMALHAAAEVGRVDIIKMLLAAGADANACSFRRGRGYTALQSAVVGGHEEAAQVLRAAGATGRSGGGCFFIFVIKQRRLDFYEMLDPATSYFGP</sequence>
<keyword evidence="5" id="KW-1185">Reference proteome</keyword>